<dbReference type="Proteomes" id="UP000035352">
    <property type="component" value="Chromosome"/>
</dbReference>
<proteinExistence type="predicted"/>
<dbReference type="SMART" id="SM00953">
    <property type="entry name" value="RES"/>
    <property type="match status" value="1"/>
</dbReference>
<organism evidence="2 3">
    <name type="scientific">Caldimonas brevitalea</name>
    <dbReference type="NCBI Taxonomy" id="413882"/>
    <lineage>
        <taxon>Bacteria</taxon>
        <taxon>Pseudomonadati</taxon>
        <taxon>Pseudomonadota</taxon>
        <taxon>Betaproteobacteria</taxon>
        <taxon>Burkholderiales</taxon>
        <taxon>Sphaerotilaceae</taxon>
        <taxon>Caldimonas</taxon>
    </lineage>
</organism>
<reference evidence="2 3" key="1">
    <citation type="submission" date="2015-05" db="EMBL/GenBank/DDBJ databases">
        <authorList>
            <person name="Tang B."/>
            <person name="Yu Y."/>
        </authorList>
    </citation>
    <scope>NUCLEOTIDE SEQUENCE [LARGE SCALE GENOMIC DNA]</scope>
    <source>
        <strain evidence="2 3">DSM 7029</strain>
    </source>
</reference>
<sequence length="202" mass="22366">MLRKPKKGSFESRLQVVPVSTQDLWRFSKFPDTEPYWATRGHYRFDDPGGAVGAATFGVLYVGHLPEVAFAESCIHENSLFNTDTGRFEVPKAVLTGRSLVNFRHPAKPQLLMADLTGPALKALGLNNDISAGNDYGIPQQWSAAIHTARPDVDGIRYASRQLNSSFCYAVFQRSGLARDQYRPLPPDLLEALCARFNVAPV</sequence>
<evidence type="ECO:0000259" key="1">
    <source>
        <dbReference type="SMART" id="SM00953"/>
    </source>
</evidence>
<dbReference type="STRING" id="413882.AAW51_4372"/>
<protein>
    <recommendedName>
        <fullName evidence="1">RES domain-containing protein</fullName>
    </recommendedName>
</protein>
<accession>A0A0G3BST0</accession>
<feature type="domain" description="RES" evidence="1">
    <location>
        <begin position="30"/>
        <end position="182"/>
    </location>
</feature>
<dbReference type="InterPro" id="IPR014914">
    <property type="entry name" value="RES_dom"/>
</dbReference>
<evidence type="ECO:0000313" key="2">
    <source>
        <dbReference type="EMBL" id="AKJ31063.1"/>
    </source>
</evidence>
<name>A0A0G3BST0_9BURK</name>
<dbReference type="Pfam" id="PF08808">
    <property type="entry name" value="RES"/>
    <property type="match status" value="1"/>
</dbReference>
<dbReference type="EMBL" id="CP011371">
    <property type="protein sequence ID" value="AKJ31063.1"/>
    <property type="molecule type" value="Genomic_DNA"/>
</dbReference>
<evidence type="ECO:0000313" key="3">
    <source>
        <dbReference type="Proteomes" id="UP000035352"/>
    </source>
</evidence>
<dbReference type="AlphaFoldDB" id="A0A0G3BST0"/>
<dbReference type="KEGG" id="pbh:AAW51_4372"/>
<dbReference type="RefSeq" id="WP_053013839.1">
    <property type="nucleotide sequence ID" value="NZ_CP011371.1"/>
</dbReference>
<keyword evidence="3" id="KW-1185">Reference proteome</keyword>
<dbReference type="OrthoDB" id="7257056at2"/>
<gene>
    <name evidence="2" type="ORF">AAW51_4372</name>
</gene>